<proteinExistence type="inferred from homology"/>
<dbReference type="SUPFAM" id="SSF56300">
    <property type="entry name" value="Metallo-dependent phosphatases"/>
    <property type="match status" value="1"/>
</dbReference>
<keyword evidence="8" id="KW-0732">Signal</keyword>
<evidence type="ECO:0000313" key="13">
    <source>
        <dbReference type="Proteomes" id="UP001148614"/>
    </source>
</evidence>
<comment type="pathway">
    <text evidence="1">Secondary metabolite biosynthesis.</text>
</comment>
<dbReference type="VEuPathDB" id="FungiDB:F4678DRAFT_482392"/>
<dbReference type="Pfam" id="PF07731">
    <property type="entry name" value="Cu-oxidase_2"/>
    <property type="match status" value="1"/>
</dbReference>
<dbReference type="InterPro" id="IPR029052">
    <property type="entry name" value="Metallo-depent_PP-like"/>
</dbReference>
<dbReference type="GO" id="GO:0016491">
    <property type="term" value="F:oxidoreductase activity"/>
    <property type="evidence" value="ECO:0007669"/>
    <property type="project" value="UniProtKB-KW"/>
</dbReference>
<evidence type="ECO:0000256" key="6">
    <source>
        <dbReference type="ARBA" id="ARBA00023008"/>
    </source>
</evidence>
<keyword evidence="13" id="KW-1185">Reference proteome</keyword>
<dbReference type="Proteomes" id="UP001148614">
    <property type="component" value="Unassembled WGS sequence"/>
</dbReference>
<dbReference type="PANTHER" id="PTHR11709:SF502">
    <property type="entry name" value="MULTICOPPER OXIDASE"/>
    <property type="match status" value="1"/>
</dbReference>
<dbReference type="CDD" id="cd13854">
    <property type="entry name" value="CuRO_1_MaLCC_like"/>
    <property type="match status" value="1"/>
</dbReference>
<evidence type="ECO:0000256" key="1">
    <source>
        <dbReference type="ARBA" id="ARBA00005179"/>
    </source>
</evidence>
<protein>
    <recommendedName>
        <fullName evidence="14">Laccase</fullName>
    </recommendedName>
</protein>
<evidence type="ECO:0000256" key="3">
    <source>
        <dbReference type="ARBA" id="ARBA00022723"/>
    </source>
</evidence>
<keyword evidence="6" id="KW-0186">Copper</keyword>
<keyword evidence="4" id="KW-0677">Repeat</keyword>
<evidence type="ECO:0000259" key="11">
    <source>
        <dbReference type="Pfam" id="PF07732"/>
    </source>
</evidence>
<dbReference type="Gene3D" id="2.60.40.420">
    <property type="entry name" value="Cupredoxins - blue copper proteins"/>
    <property type="match status" value="3"/>
</dbReference>
<evidence type="ECO:0000256" key="2">
    <source>
        <dbReference type="ARBA" id="ARBA00010609"/>
    </source>
</evidence>
<dbReference type="Pfam" id="PF07732">
    <property type="entry name" value="Cu-oxidase_3"/>
    <property type="match status" value="1"/>
</dbReference>
<feature type="domain" description="Plastocyanin-like" evidence="10">
    <location>
        <begin position="413"/>
        <end position="501"/>
    </location>
</feature>
<dbReference type="FunFam" id="2.60.40.420:FF:000038">
    <property type="entry name" value="Extracellular dihydrogeodin oxidase/laccase"/>
    <property type="match status" value="1"/>
</dbReference>
<sequence length="730" mass="80663">MGILYLLGLASLLVSARAQPHDHGSLSKRCTNSAEDRSCWGDYDLDTNWYEEVPDTGVTREYWFDITNTTAAPDGVERIVLAVNGTVPGPTIIADWGDTVVVHVTNSMANNGTGIHFHGIRQNYTNQNDGVPSMTQCPVAPGESYTYTWRATQYGSSWYHSHFYVQAWDGVFGGIIINGPATANYDEDLGSLFLNDWSHETADVEVLYAAQNGPPTLENGLINGTNVYEDGGARFETTWSSGTSYRLRLVNAAADTHFKFTIDNHTMTVIAMDLVPIVPYDTEILAIAMGQRYDVIVTADATADNYWMRAIAQTTCSNNDNADNIKGIIRYDSTSTDDPTSTAWTAAAEDDCNDEDMSSLVPYLAIDATDATEGTEDDFDVAIVISGNSVLWEMGTESMVSQWNYPSLEQVYEGNDTWSDAQQAYAFSDADVWVYWVIQTTNGQPHPMHLHGHDFFILGQGTGTFDSSTANLTVTNPPRRDVVQLYGQGYVVIAFKTDNPGCASLTRTTSGSLDELRAAILWLDSQPHEFKIVIAGIHDLLLDPSKDDQNGKAVIARQQIDLGSIHYLQDGSTTVSLRGRRLKIYGSPKSPRHGNWAFQYSKDTDIWKGRIPDDTDILVTHTPTRAHPDLTTLGCPHLVRELWRVNPIFHVVGHIHEGYGHELVSFDSFQAVYECTLLSGGGTWNLVNGLEIFIFSLFLPPSASMCQLVNACVVGELRDDVRREPIKVVM</sequence>
<feature type="signal peptide" evidence="8">
    <location>
        <begin position="1"/>
        <end position="18"/>
    </location>
</feature>
<evidence type="ECO:0000259" key="10">
    <source>
        <dbReference type="Pfam" id="PF07731"/>
    </source>
</evidence>
<dbReference type="Pfam" id="PF00394">
    <property type="entry name" value="Cu-oxidase"/>
    <property type="match status" value="1"/>
</dbReference>
<evidence type="ECO:0000256" key="8">
    <source>
        <dbReference type="SAM" id="SignalP"/>
    </source>
</evidence>
<dbReference type="AlphaFoldDB" id="A0A9W8NLL2"/>
<comment type="caution">
    <text evidence="12">The sequence shown here is derived from an EMBL/GenBank/DDBJ whole genome shotgun (WGS) entry which is preliminary data.</text>
</comment>
<dbReference type="InterPro" id="IPR045087">
    <property type="entry name" value="Cu-oxidase_fam"/>
</dbReference>
<evidence type="ECO:0000313" key="12">
    <source>
        <dbReference type="EMBL" id="KAJ3578742.1"/>
    </source>
</evidence>
<name>A0A9W8NLL2_9PEZI</name>
<evidence type="ECO:0000256" key="4">
    <source>
        <dbReference type="ARBA" id="ARBA00022737"/>
    </source>
</evidence>
<dbReference type="CDD" id="cd13880">
    <property type="entry name" value="CuRO_2_MaLCC_like"/>
    <property type="match status" value="1"/>
</dbReference>
<evidence type="ECO:0000256" key="7">
    <source>
        <dbReference type="ARBA" id="ARBA00023180"/>
    </source>
</evidence>
<dbReference type="InterPro" id="IPR011707">
    <property type="entry name" value="Cu-oxidase-like_N"/>
</dbReference>
<dbReference type="SUPFAM" id="SSF49503">
    <property type="entry name" value="Cupredoxins"/>
    <property type="match status" value="3"/>
</dbReference>
<accession>A0A9W8NLL2</accession>
<evidence type="ECO:0000259" key="9">
    <source>
        <dbReference type="Pfam" id="PF00394"/>
    </source>
</evidence>
<dbReference type="InterPro" id="IPR008972">
    <property type="entry name" value="Cupredoxin"/>
</dbReference>
<gene>
    <name evidence="12" type="ORF">NPX13_g1823</name>
</gene>
<dbReference type="CDD" id="cd13901">
    <property type="entry name" value="CuRO_3_MaLCC_like"/>
    <property type="match status" value="1"/>
</dbReference>
<feature type="chain" id="PRO_5040732110" description="Laccase" evidence="8">
    <location>
        <begin position="19"/>
        <end position="730"/>
    </location>
</feature>
<feature type="domain" description="Plastocyanin-like" evidence="9">
    <location>
        <begin position="192"/>
        <end position="332"/>
    </location>
</feature>
<reference evidence="12" key="1">
    <citation type="submission" date="2022-07" db="EMBL/GenBank/DDBJ databases">
        <title>Genome Sequence of Xylaria arbuscula.</title>
        <authorList>
            <person name="Buettner E."/>
        </authorList>
    </citation>
    <scope>NUCLEOTIDE SEQUENCE</scope>
    <source>
        <strain evidence="12">VT107</strain>
    </source>
</reference>
<evidence type="ECO:0008006" key="14">
    <source>
        <dbReference type="Google" id="ProtNLM"/>
    </source>
</evidence>
<feature type="domain" description="Plastocyanin-like" evidence="11">
    <location>
        <begin position="66"/>
        <end position="180"/>
    </location>
</feature>
<dbReference type="GO" id="GO:0005507">
    <property type="term" value="F:copper ion binding"/>
    <property type="evidence" value="ECO:0007669"/>
    <property type="project" value="InterPro"/>
</dbReference>
<keyword evidence="7" id="KW-0325">Glycoprotein</keyword>
<organism evidence="12 13">
    <name type="scientific">Xylaria arbuscula</name>
    <dbReference type="NCBI Taxonomy" id="114810"/>
    <lineage>
        <taxon>Eukaryota</taxon>
        <taxon>Fungi</taxon>
        <taxon>Dikarya</taxon>
        <taxon>Ascomycota</taxon>
        <taxon>Pezizomycotina</taxon>
        <taxon>Sordariomycetes</taxon>
        <taxon>Xylariomycetidae</taxon>
        <taxon>Xylariales</taxon>
        <taxon>Xylariaceae</taxon>
        <taxon>Xylaria</taxon>
    </lineage>
</organism>
<keyword evidence="5" id="KW-0560">Oxidoreductase</keyword>
<dbReference type="InterPro" id="IPR001117">
    <property type="entry name" value="Cu-oxidase_2nd"/>
</dbReference>
<dbReference type="VEuPathDB" id="FungiDB:F4678DRAFT_416545"/>
<comment type="similarity">
    <text evidence="2">Belongs to the multicopper oxidase family.</text>
</comment>
<keyword evidence="3" id="KW-0479">Metal-binding</keyword>
<dbReference type="EMBL" id="JANPWZ010000175">
    <property type="protein sequence ID" value="KAJ3578742.1"/>
    <property type="molecule type" value="Genomic_DNA"/>
</dbReference>
<dbReference type="PANTHER" id="PTHR11709">
    <property type="entry name" value="MULTI-COPPER OXIDASE"/>
    <property type="match status" value="1"/>
</dbReference>
<evidence type="ECO:0000256" key="5">
    <source>
        <dbReference type="ARBA" id="ARBA00023002"/>
    </source>
</evidence>
<dbReference type="InterPro" id="IPR011706">
    <property type="entry name" value="Cu-oxidase_C"/>
</dbReference>
<dbReference type="Gene3D" id="3.60.21.10">
    <property type="match status" value="1"/>
</dbReference>
<dbReference type="FunFam" id="2.60.40.420:FF:000021">
    <property type="entry name" value="Extracellular dihydrogeodin oxidase/laccase"/>
    <property type="match status" value="1"/>
</dbReference>